<name>A0A2P2MYC6_RHIMU</name>
<dbReference type="AlphaFoldDB" id="A0A2P2MYC6"/>
<sequence length="38" mass="4326">MGIHESEFPSWETCHCHLPGREARKLKAESTKLSRESG</sequence>
<proteinExistence type="predicted"/>
<protein>
    <submittedName>
        <fullName evidence="1">Uncharacterized protein</fullName>
    </submittedName>
</protein>
<evidence type="ECO:0000313" key="1">
    <source>
        <dbReference type="EMBL" id="MBX35226.1"/>
    </source>
</evidence>
<organism evidence="1">
    <name type="scientific">Rhizophora mucronata</name>
    <name type="common">Asiatic mangrove</name>
    <dbReference type="NCBI Taxonomy" id="61149"/>
    <lineage>
        <taxon>Eukaryota</taxon>
        <taxon>Viridiplantae</taxon>
        <taxon>Streptophyta</taxon>
        <taxon>Embryophyta</taxon>
        <taxon>Tracheophyta</taxon>
        <taxon>Spermatophyta</taxon>
        <taxon>Magnoliopsida</taxon>
        <taxon>eudicotyledons</taxon>
        <taxon>Gunneridae</taxon>
        <taxon>Pentapetalae</taxon>
        <taxon>rosids</taxon>
        <taxon>fabids</taxon>
        <taxon>Malpighiales</taxon>
        <taxon>Rhizophoraceae</taxon>
        <taxon>Rhizophora</taxon>
    </lineage>
</organism>
<accession>A0A2P2MYC6</accession>
<reference evidence="1" key="1">
    <citation type="submission" date="2018-02" db="EMBL/GenBank/DDBJ databases">
        <title>Rhizophora mucronata_Transcriptome.</title>
        <authorList>
            <person name="Meera S.P."/>
            <person name="Sreeshan A."/>
            <person name="Augustine A."/>
        </authorList>
    </citation>
    <scope>NUCLEOTIDE SEQUENCE</scope>
    <source>
        <tissue evidence="1">Leaf</tissue>
    </source>
</reference>
<dbReference type="EMBL" id="GGEC01054742">
    <property type="protein sequence ID" value="MBX35226.1"/>
    <property type="molecule type" value="Transcribed_RNA"/>
</dbReference>